<sequence>MKKSIKYAGIASALMITVSPITVPMIHIVKAESVATDPATAKEINIKVGTTDYIDPGTPILGVVNSSNEVVKVNYSITDENDNSLGSFTREEYDSDLFTSEEDAKNLTNPVDFGDYDGEFKEGDIYYQRVGLLFGSSSPINTALLKWNPQDTKLTLNGTILSDFSKAKSVDSFISFSNEGLNYVRKLVVGTKPSTNPGGNTGTNTGTNTNNNRPVVVAKKGIVTTHIDKSSYDLYNEDNKKVDNRALLANSSWKMDGERTVDGIKQYRVSTHEWVNASDVDFIEDGKVTEGMTVTKLDKPKAILLATTHNTYSLRNSNNEVLTNRALSGGTSWMVDKIGTDMHGGVYYGVSNDEFVKAQDGVDASL</sequence>
<dbReference type="PATRIC" id="fig|1423811.3.peg.2072"/>
<feature type="compositionally biased region" description="Low complexity" evidence="1">
    <location>
        <begin position="195"/>
        <end position="212"/>
    </location>
</feature>
<proteinExistence type="predicted"/>
<keyword evidence="3" id="KW-1185">Reference proteome</keyword>
<dbReference type="RefSeq" id="WP_057765451.1">
    <property type="nucleotide sequence ID" value="NZ_AZDG01000009.1"/>
</dbReference>
<evidence type="ECO:0000256" key="1">
    <source>
        <dbReference type="SAM" id="MobiDB-lite"/>
    </source>
</evidence>
<comment type="caution">
    <text evidence="2">The sequence shown here is derived from an EMBL/GenBank/DDBJ whole genome shotgun (WGS) entry which is preliminary data.</text>
</comment>
<dbReference type="AlphaFoldDB" id="A0A0R1J076"/>
<dbReference type="EMBL" id="AZDG01000009">
    <property type="protein sequence ID" value="KRK64620.1"/>
    <property type="molecule type" value="Genomic_DNA"/>
</dbReference>
<gene>
    <name evidence="2" type="ORF">FC72_GL002028</name>
</gene>
<dbReference type="OrthoDB" id="2280924at2"/>
<name>A0A0R1J076_9LACO</name>
<reference evidence="2 3" key="1">
    <citation type="journal article" date="2015" name="Genome Announc.">
        <title>Expanding the biotechnology potential of lactobacilli through comparative genomics of 213 strains and associated genera.</title>
        <authorList>
            <person name="Sun Z."/>
            <person name="Harris H.M."/>
            <person name="McCann A."/>
            <person name="Guo C."/>
            <person name="Argimon S."/>
            <person name="Zhang W."/>
            <person name="Yang X."/>
            <person name="Jeffery I.B."/>
            <person name="Cooney J.C."/>
            <person name="Kagawa T.F."/>
            <person name="Liu W."/>
            <person name="Song Y."/>
            <person name="Salvetti E."/>
            <person name="Wrobel A."/>
            <person name="Rasinkangas P."/>
            <person name="Parkhill J."/>
            <person name="Rea M.C."/>
            <person name="O'Sullivan O."/>
            <person name="Ritari J."/>
            <person name="Douillard F.P."/>
            <person name="Paul Ross R."/>
            <person name="Yang R."/>
            <person name="Briner A.E."/>
            <person name="Felis G.E."/>
            <person name="de Vos W.M."/>
            <person name="Barrangou R."/>
            <person name="Klaenhammer T.R."/>
            <person name="Caufield P.W."/>
            <person name="Cui Y."/>
            <person name="Zhang H."/>
            <person name="O'Toole P.W."/>
        </authorList>
    </citation>
    <scope>NUCLEOTIDE SEQUENCE [LARGE SCALE GENOMIC DNA]</scope>
    <source>
        <strain evidence="2 3">DSM 20183</strain>
    </source>
</reference>
<feature type="region of interest" description="Disordered" evidence="1">
    <location>
        <begin position="192"/>
        <end position="213"/>
    </location>
</feature>
<protein>
    <submittedName>
        <fullName evidence="2">Uncharacterized protein</fullName>
    </submittedName>
</protein>
<evidence type="ECO:0000313" key="2">
    <source>
        <dbReference type="EMBL" id="KRK64620.1"/>
    </source>
</evidence>
<dbReference type="Proteomes" id="UP000050929">
    <property type="component" value="Unassembled WGS sequence"/>
</dbReference>
<organism evidence="2 3">
    <name type="scientific">Companilactobacillus tucceti DSM 20183</name>
    <dbReference type="NCBI Taxonomy" id="1423811"/>
    <lineage>
        <taxon>Bacteria</taxon>
        <taxon>Bacillati</taxon>
        <taxon>Bacillota</taxon>
        <taxon>Bacilli</taxon>
        <taxon>Lactobacillales</taxon>
        <taxon>Lactobacillaceae</taxon>
        <taxon>Companilactobacillus</taxon>
    </lineage>
</organism>
<evidence type="ECO:0000313" key="3">
    <source>
        <dbReference type="Proteomes" id="UP000050929"/>
    </source>
</evidence>
<accession>A0A0R1J076</accession>